<feature type="domain" description="MDMPI C-terminal" evidence="1">
    <location>
        <begin position="156"/>
        <end position="244"/>
    </location>
</feature>
<dbReference type="GO" id="GO:0005886">
    <property type="term" value="C:plasma membrane"/>
    <property type="evidence" value="ECO:0007669"/>
    <property type="project" value="TreeGrafter"/>
</dbReference>
<reference evidence="3" key="1">
    <citation type="journal article" date="2014" name="Int. J. Syst. Evol. Microbiol.">
        <title>Complete genome sequence of Corynebacterium casei LMG S-19264T (=DSM 44701T), isolated from a smear-ripened cheese.</title>
        <authorList>
            <consortium name="US DOE Joint Genome Institute (JGI-PGF)"/>
            <person name="Walter F."/>
            <person name="Albersmeier A."/>
            <person name="Kalinowski J."/>
            <person name="Ruckert C."/>
        </authorList>
    </citation>
    <scope>NUCLEOTIDE SEQUENCE</scope>
    <source>
        <strain evidence="3">JCM 4956</strain>
    </source>
</reference>
<dbReference type="GO" id="GO:0046872">
    <property type="term" value="F:metal ion binding"/>
    <property type="evidence" value="ECO:0007669"/>
    <property type="project" value="InterPro"/>
</dbReference>
<dbReference type="Proteomes" id="UP000645555">
    <property type="component" value="Unassembled WGS sequence"/>
</dbReference>
<keyword evidence="4" id="KW-1185">Reference proteome</keyword>
<dbReference type="Pfam" id="PF11716">
    <property type="entry name" value="MDMPI_N"/>
    <property type="match status" value="1"/>
</dbReference>
<name>A0A918NFQ2_9ACTN</name>
<accession>A0A918NFQ2</accession>
<proteinExistence type="predicted"/>
<organism evidence="3 4">
    <name type="scientific">Streptomyces fructofermentans</name>
    <dbReference type="NCBI Taxonomy" id="152141"/>
    <lineage>
        <taxon>Bacteria</taxon>
        <taxon>Bacillati</taxon>
        <taxon>Actinomycetota</taxon>
        <taxon>Actinomycetes</taxon>
        <taxon>Kitasatosporales</taxon>
        <taxon>Streptomycetaceae</taxon>
        <taxon>Streptomyces</taxon>
    </lineage>
</organism>
<sequence>MTPTPDFEELLSLIEDRSAALRAEFAASPDPGVRVPSCPDWSLGDLVEHLTGVHRFWADTVEAGPAGRPPAGASAEAPADAPASADLLDRSVVATERLVAVLRSAGPAAGCWTWWGDADVPMTSGAVARHQVHEAAVHAFDAQLAAGAPQPVPAPVALDGIDEFIGVGHGTAGPWPYEPVRIGLHTDEGRSWVVELTASGSRVVDSGRDGTDAGLRGPASDLLLTLHGRLPLDSLRGEGDRATLRNFLSRPDLD</sequence>
<comment type="caution">
    <text evidence="3">The sequence shown here is derived from an EMBL/GenBank/DDBJ whole genome shotgun (WGS) entry which is preliminary data.</text>
</comment>
<dbReference type="Pfam" id="PF07398">
    <property type="entry name" value="MDMPI_C"/>
    <property type="match status" value="1"/>
</dbReference>
<evidence type="ECO:0000259" key="1">
    <source>
        <dbReference type="Pfam" id="PF07398"/>
    </source>
</evidence>
<dbReference type="AlphaFoldDB" id="A0A918NFQ2"/>
<evidence type="ECO:0008006" key="5">
    <source>
        <dbReference type="Google" id="ProtNLM"/>
    </source>
</evidence>
<evidence type="ECO:0000313" key="4">
    <source>
        <dbReference type="Proteomes" id="UP000645555"/>
    </source>
</evidence>
<dbReference type="InterPro" id="IPR017517">
    <property type="entry name" value="Maleyloyr_isom"/>
</dbReference>
<dbReference type="PANTHER" id="PTHR40758">
    <property type="entry name" value="CONSERVED PROTEIN"/>
    <property type="match status" value="1"/>
</dbReference>
<gene>
    <name evidence="3" type="ORF">GCM10010515_34210</name>
</gene>
<evidence type="ECO:0000313" key="3">
    <source>
        <dbReference type="EMBL" id="GGX63668.1"/>
    </source>
</evidence>
<dbReference type="Gene3D" id="1.20.120.450">
    <property type="entry name" value="dinb family like domain"/>
    <property type="match status" value="1"/>
</dbReference>
<dbReference type="SUPFAM" id="SSF109854">
    <property type="entry name" value="DinB/YfiT-like putative metalloenzymes"/>
    <property type="match status" value="1"/>
</dbReference>
<dbReference type="InterPro" id="IPR010872">
    <property type="entry name" value="MDMPI_C-term_domain"/>
</dbReference>
<reference evidence="3" key="2">
    <citation type="submission" date="2020-09" db="EMBL/GenBank/DDBJ databases">
        <authorList>
            <person name="Sun Q."/>
            <person name="Ohkuma M."/>
        </authorList>
    </citation>
    <scope>NUCLEOTIDE SEQUENCE</scope>
    <source>
        <strain evidence="3">JCM 4956</strain>
    </source>
</reference>
<dbReference type="NCBIfam" id="TIGR03083">
    <property type="entry name" value="maleylpyruvate isomerase family mycothiol-dependent enzyme"/>
    <property type="match status" value="1"/>
</dbReference>
<evidence type="ECO:0000259" key="2">
    <source>
        <dbReference type="Pfam" id="PF11716"/>
    </source>
</evidence>
<dbReference type="RefSeq" id="WP_190036358.1">
    <property type="nucleotide sequence ID" value="NZ_BMWD01000010.1"/>
</dbReference>
<dbReference type="InterPro" id="IPR024344">
    <property type="entry name" value="MDMPI_metal-binding"/>
</dbReference>
<dbReference type="PANTHER" id="PTHR40758:SF1">
    <property type="entry name" value="CONSERVED PROTEIN"/>
    <property type="match status" value="1"/>
</dbReference>
<dbReference type="InterPro" id="IPR034660">
    <property type="entry name" value="DinB/YfiT-like"/>
</dbReference>
<feature type="domain" description="Mycothiol-dependent maleylpyruvate isomerase metal-binding" evidence="2">
    <location>
        <begin position="14"/>
        <end position="143"/>
    </location>
</feature>
<protein>
    <recommendedName>
        <fullName evidence="5">Mycothiol-dependent maleylpyruvate isomerase metal-binding domain-containing protein</fullName>
    </recommendedName>
</protein>
<dbReference type="EMBL" id="BMWD01000010">
    <property type="protein sequence ID" value="GGX63668.1"/>
    <property type="molecule type" value="Genomic_DNA"/>
</dbReference>